<dbReference type="InterPro" id="IPR014722">
    <property type="entry name" value="Rib_uL2_dom2"/>
</dbReference>
<comment type="caution">
    <text evidence="11">The sequence shown here is derived from an EMBL/GenBank/DDBJ whole genome shotgun (WGS) entry which is preliminary data.</text>
</comment>
<dbReference type="Pfam" id="PF17136">
    <property type="entry name" value="ribosomal_L24"/>
    <property type="match status" value="1"/>
</dbReference>
<dbReference type="SMART" id="SM00739">
    <property type="entry name" value="KOW"/>
    <property type="match status" value="1"/>
</dbReference>
<dbReference type="PANTHER" id="PTHR12903">
    <property type="entry name" value="MITOCHONDRIAL RIBOSOMAL PROTEIN L24"/>
    <property type="match status" value="1"/>
</dbReference>
<dbReference type="InterPro" id="IPR008991">
    <property type="entry name" value="Translation_prot_SH3-like_sf"/>
</dbReference>
<evidence type="ECO:0000313" key="12">
    <source>
        <dbReference type="Proteomes" id="UP000033947"/>
    </source>
</evidence>
<evidence type="ECO:0000256" key="7">
    <source>
        <dbReference type="ARBA" id="ARBA00058688"/>
    </source>
</evidence>
<accession>A0A0G0YSS1</accession>
<dbReference type="Proteomes" id="UP000033947">
    <property type="component" value="Unassembled WGS sequence"/>
</dbReference>
<evidence type="ECO:0000256" key="4">
    <source>
        <dbReference type="ARBA" id="ARBA00022980"/>
    </source>
</evidence>
<dbReference type="GO" id="GO:0006412">
    <property type="term" value="P:translation"/>
    <property type="evidence" value="ECO:0007669"/>
    <property type="project" value="UniProtKB-UniRule"/>
</dbReference>
<evidence type="ECO:0000256" key="1">
    <source>
        <dbReference type="ARBA" id="ARBA00010618"/>
    </source>
</evidence>
<dbReference type="PROSITE" id="PS01108">
    <property type="entry name" value="RIBOSOMAL_L24"/>
    <property type="match status" value="1"/>
</dbReference>
<dbReference type="AlphaFoldDB" id="A0A0G0YSS1"/>
<dbReference type="Gene3D" id="2.30.30.30">
    <property type="match status" value="1"/>
</dbReference>
<dbReference type="GO" id="GO:0019843">
    <property type="term" value="F:rRNA binding"/>
    <property type="evidence" value="ECO:0007669"/>
    <property type="project" value="UniProtKB-UniRule"/>
</dbReference>
<keyword evidence="4 8" id="KW-0689">Ribosomal protein</keyword>
<evidence type="ECO:0000313" key="11">
    <source>
        <dbReference type="EMBL" id="KKS03453.1"/>
    </source>
</evidence>
<comment type="similarity">
    <text evidence="1 8 9">Belongs to the universal ribosomal protein uL24 family.</text>
</comment>
<dbReference type="SUPFAM" id="SSF50104">
    <property type="entry name" value="Translation proteins SH3-like domain"/>
    <property type="match status" value="1"/>
</dbReference>
<reference evidence="11 12" key="1">
    <citation type="journal article" date="2015" name="Nature">
        <title>rRNA introns, odd ribosomes, and small enigmatic genomes across a large radiation of phyla.</title>
        <authorList>
            <person name="Brown C.T."/>
            <person name="Hug L.A."/>
            <person name="Thomas B.C."/>
            <person name="Sharon I."/>
            <person name="Castelle C.J."/>
            <person name="Singh A."/>
            <person name="Wilkins M.J."/>
            <person name="Williams K.H."/>
            <person name="Banfield J.F."/>
        </authorList>
    </citation>
    <scope>NUCLEOTIDE SEQUENCE [LARGE SCALE GENOMIC DNA]</scope>
</reference>
<comment type="function">
    <text evidence="7 8">One of the proteins that surrounds the polypeptide exit tunnel on the outside of the subunit.</text>
</comment>
<proteinExistence type="inferred from homology"/>
<evidence type="ECO:0000259" key="10">
    <source>
        <dbReference type="SMART" id="SM00739"/>
    </source>
</evidence>
<protein>
    <recommendedName>
        <fullName evidence="6 8">Large ribosomal subunit protein uL24</fullName>
    </recommendedName>
</protein>
<dbReference type="InterPro" id="IPR041988">
    <property type="entry name" value="Ribosomal_uL24_KOW"/>
</dbReference>
<comment type="function">
    <text evidence="8">One of two assembly initiator proteins, it binds directly to the 5'-end of the 23S rRNA, where it nucleates assembly of the 50S subunit.</text>
</comment>
<dbReference type="InterPro" id="IPR005824">
    <property type="entry name" value="KOW"/>
</dbReference>
<dbReference type="EMBL" id="LCBB01000002">
    <property type="protein sequence ID" value="KKS03453.1"/>
    <property type="molecule type" value="Genomic_DNA"/>
</dbReference>
<evidence type="ECO:0000256" key="8">
    <source>
        <dbReference type="HAMAP-Rule" id="MF_01326"/>
    </source>
</evidence>
<dbReference type="InterPro" id="IPR005825">
    <property type="entry name" value="Ribosomal_uL24_CS"/>
</dbReference>
<gene>
    <name evidence="8" type="primary">rplX</name>
    <name evidence="11" type="ORF">UU55_C0002G0058</name>
</gene>
<dbReference type="FunFam" id="2.30.30.30:FF:000004">
    <property type="entry name" value="50S ribosomal protein L24"/>
    <property type="match status" value="1"/>
</dbReference>
<keyword evidence="2 8" id="KW-0699">rRNA-binding</keyword>
<comment type="subunit">
    <text evidence="8">Part of the 50S ribosomal subunit.</text>
</comment>
<dbReference type="GO" id="GO:1990904">
    <property type="term" value="C:ribonucleoprotein complex"/>
    <property type="evidence" value="ECO:0007669"/>
    <property type="project" value="UniProtKB-KW"/>
</dbReference>
<keyword evidence="3 8" id="KW-0694">RNA-binding</keyword>
<organism evidence="11 12">
    <name type="scientific">candidate division WWE3 bacterium GW2011_GWC2_41_23</name>
    <dbReference type="NCBI Taxonomy" id="1619123"/>
    <lineage>
        <taxon>Bacteria</taxon>
        <taxon>Katanobacteria</taxon>
    </lineage>
</organism>
<dbReference type="GO" id="GO:0005840">
    <property type="term" value="C:ribosome"/>
    <property type="evidence" value="ECO:0007669"/>
    <property type="project" value="UniProtKB-KW"/>
</dbReference>
<name>A0A0G0YSS1_UNCKA</name>
<dbReference type="InterPro" id="IPR003256">
    <property type="entry name" value="Ribosomal_uL24"/>
</dbReference>
<keyword evidence="5 8" id="KW-0687">Ribonucleoprotein</keyword>
<evidence type="ECO:0000256" key="9">
    <source>
        <dbReference type="RuleBase" id="RU003477"/>
    </source>
</evidence>
<dbReference type="CDD" id="cd06089">
    <property type="entry name" value="KOW_RPL26"/>
    <property type="match status" value="1"/>
</dbReference>
<evidence type="ECO:0000256" key="6">
    <source>
        <dbReference type="ARBA" id="ARBA00035206"/>
    </source>
</evidence>
<dbReference type="NCBIfam" id="TIGR01079">
    <property type="entry name" value="rplX_bact"/>
    <property type="match status" value="1"/>
</dbReference>
<dbReference type="InterPro" id="IPR057264">
    <property type="entry name" value="Ribosomal_uL24_C"/>
</dbReference>
<evidence type="ECO:0000256" key="3">
    <source>
        <dbReference type="ARBA" id="ARBA00022884"/>
    </source>
</evidence>
<feature type="domain" description="KOW" evidence="10">
    <location>
        <begin position="2"/>
        <end position="29"/>
    </location>
</feature>
<dbReference type="GO" id="GO:0003735">
    <property type="term" value="F:structural constituent of ribosome"/>
    <property type="evidence" value="ECO:0007669"/>
    <property type="project" value="InterPro"/>
</dbReference>
<sequence>MKILKDDKVKVIAGKDKGKTGKVLKVLLAKGKVLVEGVNIIKKHVKPGKVSKEGGIISMEKPVNVSNVMLIDQKSGDPVRVGYKIIDGKKYRINKKSGEVIEVKKGK</sequence>
<evidence type="ECO:0000256" key="5">
    <source>
        <dbReference type="ARBA" id="ARBA00023274"/>
    </source>
</evidence>
<dbReference type="Pfam" id="PF00467">
    <property type="entry name" value="KOW"/>
    <property type="match status" value="1"/>
</dbReference>
<dbReference type="HAMAP" id="MF_01326_B">
    <property type="entry name" value="Ribosomal_uL24_B"/>
    <property type="match status" value="1"/>
</dbReference>
<dbReference type="PATRIC" id="fig|1619123.3.peg.178"/>
<evidence type="ECO:0000256" key="2">
    <source>
        <dbReference type="ARBA" id="ARBA00022730"/>
    </source>
</evidence>